<dbReference type="EMBL" id="CP001230">
    <property type="protein sequence ID" value="ACO04134.1"/>
    <property type="molecule type" value="Genomic_DNA"/>
</dbReference>
<dbReference type="NCBIfam" id="TIGR01906">
    <property type="entry name" value="integ_TIGR01906"/>
    <property type="match status" value="1"/>
</dbReference>
<dbReference type="KEGG" id="pmx:PERMA_1927"/>
<dbReference type="RefSeq" id="WP_012676372.1">
    <property type="nucleotide sequence ID" value="NC_012440.1"/>
</dbReference>
<dbReference type="STRING" id="123214.PERMA_1927"/>
<feature type="transmembrane region" description="Helical" evidence="1">
    <location>
        <begin position="102"/>
        <end position="121"/>
    </location>
</feature>
<name>C0QSP2_PERMH</name>
<evidence type="ECO:0000256" key="1">
    <source>
        <dbReference type="SAM" id="Phobius"/>
    </source>
</evidence>
<feature type="transmembrane region" description="Helical" evidence="1">
    <location>
        <begin position="190"/>
        <end position="210"/>
    </location>
</feature>
<dbReference type="Proteomes" id="UP000001366">
    <property type="component" value="Chromosome"/>
</dbReference>
<feature type="transmembrane region" description="Helical" evidence="1">
    <location>
        <begin position="128"/>
        <end position="149"/>
    </location>
</feature>
<evidence type="ECO:0000313" key="2">
    <source>
        <dbReference type="EMBL" id="ACO04134.1"/>
    </source>
</evidence>
<dbReference type="AlphaFoldDB" id="C0QSP2"/>
<protein>
    <submittedName>
        <fullName evidence="2">Integral membrane protein</fullName>
    </submittedName>
</protein>
<dbReference type="InterPro" id="IPR010178">
    <property type="entry name" value="Lit"/>
</dbReference>
<dbReference type="eggNOG" id="COG4478">
    <property type="taxonomic scope" value="Bacteria"/>
</dbReference>
<dbReference type="Pfam" id="PF07314">
    <property type="entry name" value="Lit"/>
    <property type="match status" value="1"/>
</dbReference>
<organism evidence="2 3">
    <name type="scientific">Persephonella marina (strain DSM 14350 / EX-H1)</name>
    <dbReference type="NCBI Taxonomy" id="123214"/>
    <lineage>
        <taxon>Bacteria</taxon>
        <taxon>Pseudomonadati</taxon>
        <taxon>Aquificota</taxon>
        <taxon>Aquificia</taxon>
        <taxon>Aquificales</taxon>
        <taxon>Hydrogenothermaceae</taxon>
        <taxon>Persephonella</taxon>
    </lineage>
</organism>
<dbReference type="PaxDb" id="123214-PERMA_1927"/>
<proteinExistence type="predicted"/>
<evidence type="ECO:0000313" key="3">
    <source>
        <dbReference type="Proteomes" id="UP000001366"/>
    </source>
</evidence>
<sequence length="217" mass="25822">MIRKVLLVISLLTAPLWIVGFSTRMAFSDWFIDFEYSKEDFPEDRWGMPDEIRKELAKLGLQAVLSDEGLERFKEARLPNGNRAFREKEIKHMEDVKNFLKIFFPLSYVAFILWFGSFVFLREDRWKALFYSGVFTVGLIFAAGIISYIDYNLVFTVFHDHIFGEYTWRFRLKDTLLRIYPMKFWFDGTFFVISLSLLISLSIILSGFFLKRVYNQE</sequence>
<keyword evidence="1" id="KW-1133">Transmembrane helix</keyword>
<reference evidence="2 3" key="1">
    <citation type="journal article" date="2009" name="J. Bacteriol.">
        <title>Complete and draft genome sequences of six members of the Aquificales.</title>
        <authorList>
            <person name="Reysenbach A.L."/>
            <person name="Hamamura N."/>
            <person name="Podar M."/>
            <person name="Griffiths E."/>
            <person name="Ferreira S."/>
            <person name="Hochstein R."/>
            <person name="Heidelberg J."/>
            <person name="Johnson J."/>
            <person name="Mead D."/>
            <person name="Pohorille A."/>
            <person name="Sarmiento M."/>
            <person name="Schweighofer K."/>
            <person name="Seshadri R."/>
            <person name="Voytek M.A."/>
        </authorList>
    </citation>
    <scope>NUCLEOTIDE SEQUENCE [LARGE SCALE GENOMIC DNA]</scope>
    <source>
        <strain evidence="3">DSM 14350 / EX-H1</strain>
    </source>
</reference>
<gene>
    <name evidence="2" type="ordered locus">PERMA_1927</name>
</gene>
<keyword evidence="1" id="KW-0812">Transmembrane</keyword>
<keyword evidence="1" id="KW-0472">Membrane</keyword>
<keyword evidence="3" id="KW-1185">Reference proteome</keyword>
<dbReference type="HOGENOM" id="CLU_1314005_0_0_0"/>
<accession>C0QSP2</accession>